<dbReference type="AlphaFoldDB" id="A0A133XQK9"/>
<keyword evidence="10" id="KW-0032">Aminotransferase</keyword>
<dbReference type="Gene3D" id="1.10.260.50">
    <property type="match status" value="1"/>
</dbReference>
<dbReference type="GO" id="GO:0008483">
    <property type="term" value="F:transaminase activity"/>
    <property type="evidence" value="ECO:0007669"/>
    <property type="project" value="UniProtKB-KW"/>
</dbReference>
<evidence type="ECO:0000259" key="9">
    <source>
        <dbReference type="Pfam" id="PF00266"/>
    </source>
</evidence>
<dbReference type="NCBIfam" id="NF002806">
    <property type="entry name" value="PRK02948.1"/>
    <property type="match status" value="1"/>
</dbReference>
<evidence type="ECO:0000313" key="10">
    <source>
        <dbReference type="EMBL" id="KXB33214.1"/>
    </source>
</evidence>
<evidence type="ECO:0000256" key="7">
    <source>
        <dbReference type="ARBA" id="ARBA00023014"/>
    </source>
</evidence>
<dbReference type="Gene3D" id="3.40.640.10">
    <property type="entry name" value="Type I PLP-dependent aspartate aminotransferase-like (Major domain)"/>
    <property type="match status" value="1"/>
</dbReference>
<proteinExistence type="inferred from homology"/>
<evidence type="ECO:0000256" key="4">
    <source>
        <dbReference type="ARBA" id="ARBA00022723"/>
    </source>
</evidence>
<evidence type="ECO:0000313" key="11">
    <source>
        <dbReference type="Proteomes" id="UP000070422"/>
    </source>
</evidence>
<dbReference type="EMBL" id="LSCQ01000102">
    <property type="protein sequence ID" value="KXB33214.1"/>
    <property type="molecule type" value="Genomic_DNA"/>
</dbReference>
<accession>A0A133XQK9</accession>
<dbReference type="GO" id="GO:0046872">
    <property type="term" value="F:metal ion binding"/>
    <property type="evidence" value="ECO:0007669"/>
    <property type="project" value="UniProtKB-KW"/>
</dbReference>
<dbReference type="InterPro" id="IPR015424">
    <property type="entry name" value="PyrdxlP-dep_Trfase"/>
</dbReference>
<evidence type="ECO:0000256" key="5">
    <source>
        <dbReference type="ARBA" id="ARBA00022898"/>
    </source>
</evidence>
<evidence type="ECO:0000256" key="2">
    <source>
        <dbReference type="ARBA" id="ARBA00006490"/>
    </source>
</evidence>
<evidence type="ECO:0000256" key="3">
    <source>
        <dbReference type="ARBA" id="ARBA00022679"/>
    </source>
</evidence>
<dbReference type="Pfam" id="PF00266">
    <property type="entry name" value="Aminotran_5"/>
    <property type="match status" value="1"/>
</dbReference>
<comment type="caution">
    <text evidence="10">The sequence shown here is derived from an EMBL/GenBank/DDBJ whole genome shotgun (WGS) entry which is preliminary data.</text>
</comment>
<dbReference type="InterPro" id="IPR015421">
    <property type="entry name" value="PyrdxlP-dep_Trfase_major"/>
</dbReference>
<keyword evidence="6" id="KW-0408">Iron</keyword>
<dbReference type="PATRIC" id="fig|87541.4.peg.1718"/>
<comment type="cofactor">
    <cofactor evidence="1">
        <name>pyridoxal 5'-phosphate</name>
        <dbReference type="ChEBI" id="CHEBI:597326"/>
    </cofactor>
</comment>
<dbReference type="PIRSF" id="PIRSF005572">
    <property type="entry name" value="NifS"/>
    <property type="match status" value="1"/>
</dbReference>
<dbReference type="Proteomes" id="UP000070422">
    <property type="component" value="Unassembled WGS sequence"/>
</dbReference>
<comment type="similarity">
    <text evidence="2">Belongs to the class-V pyridoxal-phosphate-dependent aminotransferase family. NifS/IscS subfamily.</text>
</comment>
<sequence>MKRIRRKRRDEMIYLDYAATTPMDPRVIEAMTQAMQNDFGNASSLYSLGRSAHAKLEKVRQEIASSIHAEASDIIFTSGATEATNSALVQTARRLSGKGKHIITTQVEHASSYRTAHFLQSQGFEVTYLSLDEEGHISLDALKSAVRPDTIMVSILAGNNEVGSLQPIAQIGKFCQEKGLFFYTDTVQTYGHIPIDVDQMGIDGLCVSAHKFYGPKGVGFLYYRKAKRDFTPYIRGGEQEHGLRAGTESLVQILGLGEAVRLFQEEADQNNQHLGEMRAYFLEQAEKKRLNFQVNGPQTVELPHLLNLYWPGHPSDQTLIRLDLEGICISAGSACSAGSLEPSRVLLSMYGPDSPRLRESLRLSFGKQTTREELDKTLDIFAQWV</sequence>
<dbReference type="GO" id="GO:0031071">
    <property type="term" value="F:cysteine desulfurase activity"/>
    <property type="evidence" value="ECO:0007669"/>
    <property type="project" value="UniProtKB-EC"/>
</dbReference>
<dbReference type="SUPFAM" id="SSF53383">
    <property type="entry name" value="PLP-dependent transferases"/>
    <property type="match status" value="1"/>
</dbReference>
<dbReference type="PANTHER" id="PTHR11601">
    <property type="entry name" value="CYSTEINE DESULFURYLASE FAMILY MEMBER"/>
    <property type="match status" value="1"/>
</dbReference>
<evidence type="ECO:0000256" key="8">
    <source>
        <dbReference type="ARBA" id="ARBA00050776"/>
    </source>
</evidence>
<comment type="catalytic activity">
    <reaction evidence="8">
        <text>(sulfur carrier)-H + L-cysteine = (sulfur carrier)-SH + L-alanine</text>
        <dbReference type="Rhea" id="RHEA:43892"/>
        <dbReference type="Rhea" id="RHEA-COMP:14737"/>
        <dbReference type="Rhea" id="RHEA-COMP:14739"/>
        <dbReference type="ChEBI" id="CHEBI:29917"/>
        <dbReference type="ChEBI" id="CHEBI:35235"/>
        <dbReference type="ChEBI" id="CHEBI:57972"/>
        <dbReference type="ChEBI" id="CHEBI:64428"/>
        <dbReference type="EC" id="2.8.1.7"/>
    </reaction>
</comment>
<evidence type="ECO:0000256" key="6">
    <source>
        <dbReference type="ARBA" id="ARBA00023004"/>
    </source>
</evidence>
<dbReference type="PANTHER" id="PTHR11601:SF34">
    <property type="entry name" value="CYSTEINE DESULFURASE"/>
    <property type="match status" value="1"/>
</dbReference>
<keyword evidence="3 10" id="KW-0808">Transferase</keyword>
<dbReference type="InterPro" id="IPR015422">
    <property type="entry name" value="PyrdxlP-dep_Trfase_small"/>
</dbReference>
<organism evidence="10 11">
    <name type="scientific">Aerococcus christensenii</name>
    <dbReference type="NCBI Taxonomy" id="87541"/>
    <lineage>
        <taxon>Bacteria</taxon>
        <taxon>Bacillati</taxon>
        <taxon>Bacillota</taxon>
        <taxon>Bacilli</taxon>
        <taxon>Lactobacillales</taxon>
        <taxon>Aerococcaceae</taxon>
        <taxon>Aerococcus</taxon>
    </lineage>
</organism>
<dbReference type="STRING" id="87541.AWM71_06885"/>
<dbReference type="InterPro" id="IPR016454">
    <property type="entry name" value="Cysteine_dSase"/>
</dbReference>
<keyword evidence="7" id="KW-0411">Iron-sulfur</keyword>
<name>A0A133XQK9_9LACT</name>
<feature type="domain" description="Aminotransferase class V" evidence="9">
    <location>
        <begin position="13"/>
        <end position="376"/>
    </location>
</feature>
<dbReference type="GO" id="GO:0051536">
    <property type="term" value="F:iron-sulfur cluster binding"/>
    <property type="evidence" value="ECO:0007669"/>
    <property type="project" value="UniProtKB-KW"/>
</dbReference>
<dbReference type="Gene3D" id="3.90.1150.10">
    <property type="entry name" value="Aspartate Aminotransferase, domain 1"/>
    <property type="match status" value="1"/>
</dbReference>
<keyword evidence="5" id="KW-0663">Pyridoxal phosphate</keyword>
<evidence type="ECO:0000256" key="1">
    <source>
        <dbReference type="ARBA" id="ARBA00001933"/>
    </source>
</evidence>
<reference evidence="10 11" key="1">
    <citation type="submission" date="2016-01" db="EMBL/GenBank/DDBJ databases">
        <authorList>
            <person name="Oliw E.H."/>
        </authorList>
    </citation>
    <scope>NUCLEOTIDE SEQUENCE [LARGE SCALE GENOMIC DNA]</scope>
    <source>
        <strain evidence="10 11">KA00635</strain>
    </source>
</reference>
<protein>
    <submittedName>
        <fullName evidence="10">Aminotransferase, class V</fullName>
    </submittedName>
</protein>
<gene>
    <name evidence="10" type="ORF">HMPREF3187_01738</name>
</gene>
<dbReference type="InterPro" id="IPR000192">
    <property type="entry name" value="Aminotrans_V_dom"/>
</dbReference>
<keyword evidence="4" id="KW-0479">Metal-binding</keyword>